<sequence length="246" mass="26570">MTVFHALQAAQRGPASAAPLPVALIAGAAGTLGAEVLRRLAGGHHYRQLRVLAQEDMTPALDRVALVRVPSDDPSTWPLQPAKVGVIVFDAPNLYNDRERALWTPQPAQLPTLAAWMLRCGVDTLAVVVPHEQGRLPQALKAGLANLDEHAVASMGFERLLLVRPAASPQAPPHANLLEWLAHRMLSIFAYMVPSNEMPPRAVDLAALVDVALREMPAGVHVAPPELARRTSEATVQETVRAWLAR</sequence>
<dbReference type="eggNOG" id="COG0702">
    <property type="taxonomic scope" value="Bacteria"/>
</dbReference>
<dbReference type="RefSeq" id="WP_029709737.1">
    <property type="nucleotide sequence ID" value="NZ_CP019239.1"/>
</dbReference>
<evidence type="ECO:0000313" key="2">
    <source>
        <dbReference type="Proteomes" id="UP000186110"/>
    </source>
</evidence>
<organism evidence="1 2">
    <name type="scientific">Rhodoferax saidenbachensis</name>
    <dbReference type="NCBI Taxonomy" id="1484693"/>
    <lineage>
        <taxon>Bacteria</taxon>
        <taxon>Pseudomonadati</taxon>
        <taxon>Pseudomonadota</taxon>
        <taxon>Betaproteobacteria</taxon>
        <taxon>Burkholderiales</taxon>
        <taxon>Comamonadaceae</taxon>
        <taxon>Rhodoferax</taxon>
    </lineage>
</organism>
<dbReference type="KEGG" id="rsb:RS694_01830"/>
<proteinExistence type="predicted"/>
<evidence type="ECO:0008006" key="3">
    <source>
        <dbReference type="Google" id="ProtNLM"/>
    </source>
</evidence>
<name>A0A1P8K5W0_9BURK</name>
<accession>A0A1P8K5W0</accession>
<dbReference type="InterPro" id="IPR036291">
    <property type="entry name" value="NAD(P)-bd_dom_sf"/>
</dbReference>
<gene>
    <name evidence="1" type="ORF">RS694_01830</name>
</gene>
<keyword evidence="2" id="KW-1185">Reference proteome</keyword>
<reference evidence="1 2" key="1">
    <citation type="submission" date="2017-01" db="EMBL/GenBank/DDBJ databases">
        <authorList>
            <person name="Mah S.A."/>
            <person name="Swanson W.J."/>
            <person name="Moy G.W."/>
            <person name="Vacquier V.D."/>
        </authorList>
    </citation>
    <scope>NUCLEOTIDE SEQUENCE [LARGE SCALE GENOMIC DNA]</scope>
    <source>
        <strain evidence="1 2">DSM 22694</strain>
    </source>
</reference>
<evidence type="ECO:0000313" key="1">
    <source>
        <dbReference type="EMBL" id="APW41414.1"/>
    </source>
</evidence>
<protein>
    <recommendedName>
        <fullName evidence="3">NAD(P)-binding domain-containing protein</fullName>
    </recommendedName>
</protein>
<dbReference type="AlphaFoldDB" id="A0A1P8K5W0"/>
<dbReference type="Proteomes" id="UP000186110">
    <property type="component" value="Chromosome"/>
</dbReference>
<dbReference type="STRING" id="1484693.RS694_01830"/>
<dbReference type="SUPFAM" id="SSF51735">
    <property type="entry name" value="NAD(P)-binding Rossmann-fold domains"/>
    <property type="match status" value="1"/>
</dbReference>
<dbReference type="EMBL" id="CP019239">
    <property type="protein sequence ID" value="APW41414.1"/>
    <property type="molecule type" value="Genomic_DNA"/>
</dbReference>